<evidence type="ECO:0000256" key="2">
    <source>
        <dbReference type="SAM" id="MobiDB-lite"/>
    </source>
</evidence>
<organism evidence="3 4">
    <name type="scientific">Chrysochromulina tobinii</name>
    <dbReference type="NCBI Taxonomy" id="1460289"/>
    <lineage>
        <taxon>Eukaryota</taxon>
        <taxon>Haptista</taxon>
        <taxon>Haptophyta</taxon>
        <taxon>Prymnesiophyceae</taxon>
        <taxon>Prymnesiales</taxon>
        <taxon>Chrysochromulinaceae</taxon>
        <taxon>Chrysochromulina</taxon>
    </lineage>
</organism>
<evidence type="ECO:0000313" key="3">
    <source>
        <dbReference type="EMBL" id="KOO25049.1"/>
    </source>
</evidence>
<feature type="region of interest" description="Disordered" evidence="2">
    <location>
        <begin position="253"/>
        <end position="284"/>
    </location>
</feature>
<gene>
    <name evidence="3" type="ORF">Ctob_005397</name>
</gene>
<dbReference type="Proteomes" id="UP000037460">
    <property type="component" value="Unassembled WGS sequence"/>
</dbReference>
<feature type="region of interest" description="Disordered" evidence="2">
    <location>
        <begin position="21"/>
        <end position="71"/>
    </location>
</feature>
<proteinExistence type="predicted"/>
<evidence type="ECO:0000313" key="4">
    <source>
        <dbReference type="Proteomes" id="UP000037460"/>
    </source>
</evidence>
<keyword evidence="1" id="KW-0175">Coiled coil</keyword>
<accession>A0A0M0JEP3</accession>
<evidence type="ECO:0000256" key="1">
    <source>
        <dbReference type="SAM" id="Coils"/>
    </source>
</evidence>
<name>A0A0M0JEP3_9EUKA</name>
<sequence>MSRPALMTKMDLKAAIAAWVAERGPPQSSPASPPRLTSGSPLGPTSVGRTPRNSPPGSAAPAVGTAAYQRQLSASDPGALIPAPQSLFSPVPASAATLRVEAAALSASSSEPLRAAGSALSALIAQATAAAHDHERALTATSEAALGWQGRAMSAESEAVALTTAQRALHAELAASEREKNAARSRVEVLEQRVISLEHERAVQALREREAEGRALELQAQIAAKATELRSSQQAHMHEHQQRIASEEELSRARAHAHAQLESQAHEQVQFRRQLDEEREASAQAVREANARFQAELDMTRQELTRQLNDERASVAQLRNELRAARLDLESTRNLRARERAEYDAAAQHAAELQRAAVARMESKMAAAASQAALQLERARKELADERALTQEIVTEAKQEAAAAMAQTLEAREDALRWQRAMTPNSTISGL</sequence>
<dbReference type="AlphaFoldDB" id="A0A0M0JEP3"/>
<comment type="caution">
    <text evidence="3">The sequence shown here is derived from an EMBL/GenBank/DDBJ whole genome shotgun (WGS) entry which is preliminary data.</text>
</comment>
<dbReference type="EMBL" id="JWZX01003024">
    <property type="protein sequence ID" value="KOO25049.1"/>
    <property type="molecule type" value="Genomic_DNA"/>
</dbReference>
<feature type="compositionally biased region" description="Polar residues" evidence="2">
    <location>
        <begin position="47"/>
        <end position="56"/>
    </location>
</feature>
<protein>
    <submittedName>
        <fullName evidence="3">Uncharacterized protein</fullName>
    </submittedName>
</protein>
<feature type="coiled-coil region" evidence="1">
    <location>
        <begin position="173"/>
        <end position="200"/>
    </location>
</feature>
<keyword evidence="4" id="KW-1185">Reference proteome</keyword>
<reference evidence="4" key="1">
    <citation type="journal article" date="2015" name="PLoS Genet.">
        <title>Genome Sequence and Transcriptome Analyses of Chrysochromulina tobin: Metabolic Tools for Enhanced Algal Fitness in the Prominent Order Prymnesiales (Haptophyceae).</title>
        <authorList>
            <person name="Hovde B.T."/>
            <person name="Deodato C.R."/>
            <person name="Hunsperger H.M."/>
            <person name="Ryken S.A."/>
            <person name="Yost W."/>
            <person name="Jha R.K."/>
            <person name="Patterson J."/>
            <person name="Monnat R.J. Jr."/>
            <person name="Barlow S.B."/>
            <person name="Starkenburg S.R."/>
            <person name="Cattolico R.A."/>
        </authorList>
    </citation>
    <scope>NUCLEOTIDE SEQUENCE</scope>
    <source>
        <strain evidence="4">CCMP291</strain>
    </source>
</reference>